<dbReference type="AlphaFoldDB" id="A0AAJ6NNM4"/>
<organism evidence="6 7">
    <name type="scientific">Halotia branconii CENA392</name>
    <dbReference type="NCBI Taxonomy" id="1539056"/>
    <lineage>
        <taxon>Bacteria</taxon>
        <taxon>Bacillati</taxon>
        <taxon>Cyanobacteriota</taxon>
        <taxon>Cyanophyceae</taxon>
        <taxon>Nostocales</taxon>
        <taxon>Nodulariaceae</taxon>
        <taxon>Halotia</taxon>
    </lineage>
</organism>
<comment type="similarity">
    <text evidence="1">Belongs to the bacterial solute-binding protein 5 family.</text>
</comment>
<dbReference type="InterPro" id="IPR030678">
    <property type="entry name" value="Peptide/Ni-bd"/>
</dbReference>
<proteinExistence type="inferred from homology"/>
<keyword evidence="7" id="KW-1185">Reference proteome</keyword>
<dbReference type="PIRSF" id="PIRSF002741">
    <property type="entry name" value="MppA"/>
    <property type="match status" value="1"/>
</dbReference>
<dbReference type="Gene3D" id="3.10.105.10">
    <property type="entry name" value="Dipeptide-binding Protein, Domain 3"/>
    <property type="match status" value="1"/>
</dbReference>
<dbReference type="InterPro" id="IPR000914">
    <property type="entry name" value="SBP_5_dom"/>
</dbReference>
<evidence type="ECO:0000256" key="4">
    <source>
        <dbReference type="SAM" id="SignalP"/>
    </source>
</evidence>
<dbReference type="SUPFAM" id="SSF53850">
    <property type="entry name" value="Periplasmic binding protein-like II"/>
    <property type="match status" value="1"/>
</dbReference>
<dbReference type="Pfam" id="PF00496">
    <property type="entry name" value="SBP_bac_5"/>
    <property type="match status" value="1"/>
</dbReference>
<dbReference type="Gene3D" id="3.40.190.10">
    <property type="entry name" value="Periplasmic binding protein-like II"/>
    <property type="match status" value="1"/>
</dbReference>
<gene>
    <name evidence="6" type="ORF">QI031_18790</name>
</gene>
<dbReference type="KEGG" id="hbq:QI031_18790"/>
<evidence type="ECO:0000259" key="5">
    <source>
        <dbReference type="Pfam" id="PF00496"/>
    </source>
</evidence>
<dbReference type="InterPro" id="IPR039424">
    <property type="entry name" value="SBP_5"/>
</dbReference>
<dbReference type="Proteomes" id="UP001223520">
    <property type="component" value="Chromosome"/>
</dbReference>
<dbReference type="Gene3D" id="3.90.76.10">
    <property type="entry name" value="Dipeptide-binding Protein, Domain 1"/>
    <property type="match status" value="1"/>
</dbReference>
<dbReference type="PANTHER" id="PTHR30290">
    <property type="entry name" value="PERIPLASMIC BINDING COMPONENT OF ABC TRANSPORTER"/>
    <property type="match status" value="1"/>
</dbReference>
<keyword evidence="3 4" id="KW-0732">Signal</keyword>
<dbReference type="EMBL" id="CP124543">
    <property type="protein sequence ID" value="WGV23848.1"/>
    <property type="molecule type" value="Genomic_DNA"/>
</dbReference>
<feature type="signal peptide" evidence="4">
    <location>
        <begin position="1"/>
        <end position="30"/>
    </location>
</feature>
<dbReference type="CDD" id="cd08500">
    <property type="entry name" value="PBP2_NikA_DppA_OppA_like_4"/>
    <property type="match status" value="1"/>
</dbReference>
<evidence type="ECO:0000256" key="3">
    <source>
        <dbReference type="ARBA" id="ARBA00022729"/>
    </source>
</evidence>
<dbReference type="GO" id="GO:0042597">
    <property type="term" value="C:periplasmic space"/>
    <property type="evidence" value="ECO:0007669"/>
    <property type="project" value="UniProtKB-ARBA"/>
</dbReference>
<dbReference type="PROSITE" id="PS51257">
    <property type="entry name" value="PROKAR_LIPOPROTEIN"/>
    <property type="match status" value="1"/>
</dbReference>
<feature type="chain" id="PRO_5042525149" evidence="4">
    <location>
        <begin position="31"/>
        <end position="596"/>
    </location>
</feature>
<evidence type="ECO:0000313" key="6">
    <source>
        <dbReference type="EMBL" id="WGV23848.1"/>
    </source>
</evidence>
<dbReference type="GO" id="GO:0015833">
    <property type="term" value="P:peptide transport"/>
    <property type="evidence" value="ECO:0007669"/>
    <property type="project" value="TreeGrafter"/>
</dbReference>
<dbReference type="GO" id="GO:1904680">
    <property type="term" value="F:peptide transmembrane transporter activity"/>
    <property type="evidence" value="ECO:0007669"/>
    <property type="project" value="TreeGrafter"/>
</dbReference>
<accession>A0AAJ6NNM4</accession>
<dbReference type="PANTHER" id="PTHR30290:SF9">
    <property type="entry name" value="OLIGOPEPTIDE-BINDING PROTEIN APPA"/>
    <property type="match status" value="1"/>
</dbReference>
<dbReference type="FunFam" id="3.90.76.10:FF:000004">
    <property type="entry name" value="Peptide ABC transporter substrate-binding protein"/>
    <property type="match status" value="1"/>
</dbReference>
<protein>
    <submittedName>
        <fullName evidence="6">ABC transporter substrate-binding protein</fullName>
    </submittedName>
</protein>
<evidence type="ECO:0000256" key="1">
    <source>
        <dbReference type="ARBA" id="ARBA00005695"/>
    </source>
</evidence>
<evidence type="ECO:0000256" key="2">
    <source>
        <dbReference type="ARBA" id="ARBA00022448"/>
    </source>
</evidence>
<name>A0AAJ6NNM4_9CYAN</name>
<feature type="domain" description="Solute-binding protein family 5" evidence="5">
    <location>
        <begin position="87"/>
        <end position="488"/>
    </location>
</feature>
<reference evidence="6 7" key="1">
    <citation type="journal article" date="2023" name="Limnol Oceanogr Lett">
        <title>Environmental adaptations by the intertidal Antarctic cyanobacterium Halotia branconii CENA392 as revealed using long-read genome sequencing.</title>
        <authorList>
            <person name="Dextro R.B."/>
            <person name="Delbaje E."/>
            <person name="Freitas P.N.N."/>
            <person name="Geraldes V."/>
            <person name="Pinto E."/>
            <person name="Long P.F."/>
            <person name="Fiore M.F."/>
        </authorList>
    </citation>
    <scope>NUCLEOTIDE SEQUENCE [LARGE SCALE GENOMIC DNA]</scope>
    <source>
        <strain evidence="6 7">CENA392</strain>
    </source>
</reference>
<dbReference type="FunFam" id="3.10.105.10:FF:000006">
    <property type="entry name" value="Peptide ABC transporter substrate-binding protein"/>
    <property type="match status" value="1"/>
</dbReference>
<keyword evidence="2" id="KW-0813">Transport</keyword>
<dbReference type="GO" id="GO:0043190">
    <property type="term" value="C:ATP-binding cassette (ABC) transporter complex"/>
    <property type="evidence" value="ECO:0007669"/>
    <property type="project" value="InterPro"/>
</dbReference>
<dbReference type="RefSeq" id="WP_281481178.1">
    <property type="nucleotide sequence ID" value="NZ_CP124543.1"/>
</dbReference>
<evidence type="ECO:0000313" key="7">
    <source>
        <dbReference type="Proteomes" id="UP001223520"/>
    </source>
</evidence>
<sequence>MKFISGIFSNFKRFYLPVILASLTAITVAACNPENFKSSAAQVPQLVSSILSDPQTFNYPLNQDASTTSLLGLVFDGLTTQNPTTGKFEPSLAESWQISDDKLGFVFTMREGLKWSDGQPLTVDDVVFTFNDIYLNEAIPTDARDILRIGESRALPKVRKIDDRRVEFRTPEPFAPFLGNIGLPILPAHVLKKSIKTKDQNGKPIFLTKWGVDTPLDQIIVNGPYKLERYDTSQRIVFRRNPYYWRKGSQGEPQPYIERIVWQIVESTDTALLQFRSGSLDTIGVTPDYFSLLKKQEKQGNFKIYEDGPATGTSFVLFNLNQGKRDGKPLVNPIKSRWFNTVEFRQAVAYAIDRQKMINNTFRGLGKPQNSPVSVQSPYYLSPQEGLKTYDYNLEKARQLLRKAGFKSNAQGQLLDAQGNRVRFTLLTNSGNKIREAMGAQIKQDLSKIGIQVDFTPLAWNTYTDKLSNTLDWDASLLSLTGGLEPNDGANVWSPEGGLHMFNQKPQAGQKPIQGWEVAPWEAEIGRLYIQGARELDEAKRKEIYAQTQRITQENLPFIYLVNPLAMSAVRDRFEGIEYSALGGAFWNIYEIKITK</sequence>